<organism evidence="2 3">
    <name type="scientific">Paracoccus caeni</name>
    <dbReference type="NCBI Taxonomy" id="657651"/>
    <lineage>
        <taxon>Bacteria</taxon>
        <taxon>Pseudomonadati</taxon>
        <taxon>Pseudomonadota</taxon>
        <taxon>Alphaproteobacteria</taxon>
        <taxon>Rhodobacterales</taxon>
        <taxon>Paracoccaceae</taxon>
        <taxon>Paracoccus</taxon>
    </lineage>
</organism>
<dbReference type="InterPro" id="IPR051532">
    <property type="entry name" value="Ester_Hydrolysis_Enzymes"/>
</dbReference>
<dbReference type="Proteomes" id="UP000640485">
    <property type="component" value="Unassembled WGS sequence"/>
</dbReference>
<accession>A0A934S9K7</accession>
<keyword evidence="3" id="KW-1185">Reference proteome</keyword>
<dbReference type="CDD" id="cd01822">
    <property type="entry name" value="Lysophospholipase_L1_like"/>
    <property type="match status" value="1"/>
</dbReference>
<dbReference type="PROSITE" id="PS01098">
    <property type="entry name" value="LIPASE_GDSL_SER"/>
    <property type="match status" value="1"/>
</dbReference>
<dbReference type="AlphaFoldDB" id="A0A934S9K7"/>
<dbReference type="PANTHER" id="PTHR30383:SF24">
    <property type="entry name" value="THIOESTERASE 1_PROTEASE 1_LYSOPHOSPHOLIPASE L1"/>
    <property type="match status" value="1"/>
</dbReference>
<sequence length="214" mass="23479">MIGRRGFLASGAALVLSGPARADQPIPRVLMFGDSMTAGFGLPPADGLVPQLQEYLTRQDRRAMMINGGLSGDTTYGGRVRILWSMRRHRPDAVIVELGGNDMLMRIPPDRAEANLDVILETAKSGGRPVLLVGIHPPRGDAEIRRRWAAIWPRLAQRHKVLLLPDIYGPLVAGPPERQRELLLADGIHPSAEGVKLLVERLGPHLLELLDQLE</sequence>
<evidence type="ECO:0000259" key="1">
    <source>
        <dbReference type="Pfam" id="PF13472"/>
    </source>
</evidence>
<protein>
    <submittedName>
        <fullName evidence="2">Arylesterase</fullName>
    </submittedName>
</protein>
<dbReference type="Gene3D" id="3.40.50.1110">
    <property type="entry name" value="SGNH hydrolase"/>
    <property type="match status" value="1"/>
</dbReference>
<dbReference type="SUPFAM" id="SSF52266">
    <property type="entry name" value="SGNH hydrolase"/>
    <property type="match status" value="1"/>
</dbReference>
<dbReference type="InterPro" id="IPR008265">
    <property type="entry name" value="Lipase_GDSL_AS"/>
</dbReference>
<proteinExistence type="predicted"/>
<evidence type="ECO:0000313" key="3">
    <source>
        <dbReference type="Proteomes" id="UP000640485"/>
    </source>
</evidence>
<feature type="domain" description="SGNH hydrolase-type esterase" evidence="1">
    <location>
        <begin position="32"/>
        <end position="196"/>
    </location>
</feature>
<dbReference type="GO" id="GO:0006629">
    <property type="term" value="P:lipid metabolic process"/>
    <property type="evidence" value="ECO:0007669"/>
    <property type="project" value="InterPro"/>
</dbReference>
<dbReference type="InterPro" id="IPR036514">
    <property type="entry name" value="SGNH_hydro_sf"/>
</dbReference>
<dbReference type="Pfam" id="PF13472">
    <property type="entry name" value="Lipase_GDSL_2"/>
    <property type="match status" value="1"/>
</dbReference>
<reference evidence="2" key="1">
    <citation type="submission" date="2021-01" db="EMBL/GenBank/DDBJ databases">
        <title>Paracoccus amoyensis sp. nov., isolated from the surface seawater along the coast of Xiamen Island, China.</title>
        <authorList>
            <person name="Lyu L."/>
        </authorList>
    </citation>
    <scope>NUCLEOTIDE SEQUENCE</scope>
    <source>
        <strain evidence="2">MJ17</strain>
    </source>
</reference>
<dbReference type="GO" id="GO:0004622">
    <property type="term" value="F:phosphatidylcholine lysophospholipase activity"/>
    <property type="evidence" value="ECO:0007669"/>
    <property type="project" value="TreeGrafter"/>
</dbReference>
<dbReference type="PANTHER" id="PTHR30383">
    <property type="entry name" value="THIOESTERASE 1/PROTEASE 1/LYSOPHOSPHOLIPASE L1"/>
    <property type="match status" value="1"/>
</dbReference>
<dbReference type="RefSeq" id="WP_200683368.1">
    <property type="nucleotide sequence ID" value="NZ_JAEPRQ010000001.1"/>
</dbReference>
<name>A0A934S9K7_9RHOB</name>
<dbReference type="EMBL" id="JAEPRQ010000001">
    <property type="protein sequence ID" value="MBK4214671.1"/>
    <property type="molecule type" value="Genomic_DNA"/>
</dbReference>
<dbReference type="InterPro" id="IPR013830">
    <property type="entry name" value="SGNH_hydro"/>
</dbReference>
<comment type="caution">
    <text evidence="2">The sequence shown here is derived from an EMBL/GenBank/DDBJ whole genome shotgun (WGS) entry which is preliminary data.</text>
</comment>
<evidence type="ECO:0000313" key="2">
    <source>
        <dbReference type="EMBL" id="MBK4214671.1"/>
    </source>
</evidence>
<gene>
    <name evidence="2" type="ORF">JJJ17_01885</name>
</gene>